<sequence length="128" mass="13370">MQTRSAHWPMTLPGKGRLGLSGLAVLTALLLGGCGFGGSPAQPETPPGPVTGFMIVSAVGETATVDDPDFGKGVRVSLDELFTSAKGEDCKRGTVLSGQREAEVIVICKDDKGRWTMAPRVWGQGLSQ</sequence>
<gene>
    <name evidence="1" type="ORF">KM92DES2_12453</name>
</gene>
<keyword evidence="1" id="KW-0449">Lipoprotein</keyword>
<reference evidence="1" key="1">
    <citation type="submission" date="2016-04" db="EMBL/GenBank/DDBJ databases">
        <authorList>
            <person name="Evans L.H."/>
            <person name="Alamgir A."/>
            <person name="Owens N."/>
            <person name="Weber N.D."/>
            <person name="Virtaneva K."/>
            <person name="Barbian K."/>
            <person name="Babar A."/>
            <person name="Rosenke K."/>
        </authorList>
    </citation>
    <scope>NUCLEOTIDE SEQUENCE</scope>
    <source>
        <strain evidence="1">92-2</strain>
    </source>
</reference>
<dbReference type="AlphaFoldDB" id="A0A212K967"/>
<dbReference type="Pfam" id="PF16587">
    <property type="entry name" value="DUF5061"/>
    <property type="match status" value="1"/>
</dbReference>
<dbReference type="PROSITE" id="PS51257">
    <property type="entry name" value="PROKAR_LIPOPROTEIN"/>
    <property type="match status" value="1"/>
</dbReference>
<protein>
    <submittedName>
        <fullName evidence="1">Putative lipoprotein</fullName>
    </submittedName>
</protein>
<dbReference type="RefSeq" id="WP_227118829.1">
    <property type="nucleotide sequence ID" value="NZ_LT598928.1"/>
</dbReference>
<name>A0A212K967_9BACT</name>
<organism evidence="1">
    <name type="scientific">uncultured Desulfovibrio sp</name>
    <dbReference type="NCBI Taxonomy" id="167968"/>
    <lineage>
        <taxon>Bacteria</taxon>
        <taxon>Pseudomonadati</taxon>
        <taxon>Thermodesulfobacteriota</taxon>
        <taxon>Desulfovibrionia</taxon>
        <taxon>Desulfovibrionales</taxon>
        <taxon>Desulfovibrionaceae</taxon>
        <taxon>Desulfovibrio</taxon>
        <taxon>environmental samples</taxon>
    </lineage>
</organism>
<evidence type="ECO:0000313" key="1">
    <source>
        <dbReference type="EMBL" id="SBW08216.1"/>
    </source>
</evidence>
<dbReference type="EMBL" id="FLUP01000001">
    <property type="protein sequence ID" value="SBW08216.1"/>
    <property type="molecule type" value="Genomic_DNA"/>
</dbReference>
<proteinExistence type="predicted"/>
<dbReference type="InterPro" id="IPR032258">
    <property type="entry name" value="DUF5061"/>
</dbReference>
<accession>A0A212K967</accession>